<evidence type="ECO:0000313" key="16">
    <source>
        <dbReference type="Proteomes" id="UP000837857"/>
    </source>
</evidence>
<evidence type="ECO:0000256" key="11">
    <source>
        <dbReference type="SAM" id="MobiDB-lite"/>
    </source>
</evidence>
<evidence type="ECO:0000259" key="12">
    <source>
        <dbReference type="PROSITE" id="PS50157"/>
    </source>
</evidence>
<reference evidence="15" key="1">
    <citation type="submission" date="2022-03" db="EMBL/GenBank/DDBJ databases">
        <authorList>
            <person name="Martin H S."/>
        </authorList>
    </citation>
    <scope>NUCLEOTIDE SEQUENCE</scope>
</reference>
<keyword evidence="4 8" id="KW-0863">Zinc-finger</keyword>
<dbReference type="PANTHER" id="PTHR24381:SF393">
    <property type="entry name" value="CHROMATIN-LINKED ADAPTOR FOR MSL PROTEINS, ISOFORM B"/>
    <property type="match status" value="1"/>
</dbReference>
<feature type="domain" description="ZAD" evidence="14">
    <location>
        <begin position="250"/>
        <end position="333"/>
    </location>
</feature>
<dbReference type="PROSITE" id="PS50157">
    <property type="entry name" value="ZINC_FINGER_C2H2_2"/>
    <property type="match status" value="2"/>
</dbReference>
<gene>
    <name evidence="15" type="ORF">IPOD504_LOCUS14693</name>
</gene>
<comment type="subcellular location">
    <subcellularLocation>
        <location evidence="1">Nucleus</location>
    </subcellularLocation>
</comment>
<dbReference type="EMBL" id="OW152817">
    <property type="protein sequence ID" value="CAH2069017.1"/>
    <property type="molecule type" value="Genomic_DNA"/>
</dbReference>
<evidence type="ECO:0000313" key="15">
    <source>
        <dbReference type="EMBL" id="CAH2069017.1"/>
    </source>
</evidence>
<keyword evidence="5 10" id="KW-0862">Zinc</keyword>
<keyword evidence="6 9" id="KW-0238">DNA-binding</keyword>
<feature type="binding site" evidence="10">
    <location>
        <position position="306"/>
    </location>
    <ligand>
        <name>Zn(2+)</name>
        <dbReference type="ChEBI" id="CHEBI:29105"/>
    </ligand>
</feature>
<dbReference type="Pfam" id="PF07776">
    <property type="entry name" value="zf-AD"/>
    <property type="match status" value="1"/>
</dbReference>
<organism evidence="15 16">
    <name type="scientific">Iphiclides podalirius</name>
    <name type="common">scarce swallowtail</name>
    <dbReference type="NCBI Taxonomy" id="110791"/>
    <lineage>
        <taxon>Eukaryota</taxon>
        <taxon>Metazoa</taxon>
        <taxon>Ecdysozoa</taxon>
        <taxon>Arthropoda</taxon>
        <taxon>Hexapoda</taxon>
        <taxon>Insecta</taxon>
        <taxon>Pterygota</taxon>
        <taxon>Neoptera</taxon>
        <taxon>Endopterygota</taxon>
        <taxon>Lepidoptera</taxon>
        <taxon>Glossata</taxon>
        <taxon>Ditrysia</taxon>
        <taxon>Papilionoidea</taxon>
        <taxon>Papilionidae</taxon>
        <taxon>Papilioninae</taxon>
        <taxon>Iphiclides</taxon>
    </lineage>
</organism>
<feature type="domain" description="C2H2-type" evidence="12">
    <location>
        <begin position="536"/>
        <end position="558"/>
    </location>
</feature>
<evidence type="ECO:0000259" key="14">
    <source>
        <dbReference type="PROSITE" id="PS51915"/>
    </source>
</evidence>
<feature type="domain" description="C2H2-type" evidence="12">
    <location>
        <begin position="623"/>
        <end position="650"/>
    </location>
</feature>
<keyword evidence="2 10" id="KW-0479">Metal-binding</keyword>
<evidence type="ECO:0000256" key="7">
    <source>
        <dbReference type="ARBA" id="ARBA00023242"/>
    </source>
</evidence>
<accession>A0ABN8J0S0</accession>
<evidence type="ECO:0000256" key="1">
    <source>
        <dbReference type="ARBA" id="ARBA00004123"/>
    </source>
</evidence>
<evidence type="ECO:0000259" key="13">
    <source>
        <dbReference type="PROSITE" id="PS50950"/>
    </source>
</evidence>
<protein>
    <submittedName>
        <fullName evidence="15">Uncharacterized protein</fullName>
    </submittedName>
</protein>
<dbReference type="SMART" id="SM00980">
    <property type="entry name" value="THAP"/>
    <property type="match status" value="1"/>
</dbReference>
<evidence type="ECO:0000256" key="4">
    <source>
        <dbReference type="ARBA" id="ARBA00022771"/>
    </source>
</evidence>
<feature type="region of interest" description="Disordered" evidence="11">
    <location>
        <begin position="89"/>
        <end position="109"/>
    </location>
</feature>
<dbReference type="InterPro" id="IPR006612">
    <property type="entry name" value="THAP_Znf"/>
</dbReference>
<keyword evidence="3" id="KW-0677">Repeat</keyword>
<dbReference type="PROSITE" id="PS00028">
    <property type="entry name" value="ZINC_FINGER_C2H2_1"/>
    <property type="match status" value="3"/>
</dbReference>
<dbReference type="SMART" id="SM00868">
    <property type="entry name" value="zf-AD"/>
    <property type="match status" value="2"/>
</dbReference>
<dbReference type="Gene3D" id="3.30.160.60">
    <property type="entry name" value="Classic Zinc Finger"/>
    <property type="match status" value="1"/>
</dbReference>
<dbReference type="SUPFAM" id="SSF57716">
    <property type="entry name" value="Glucocorticoid receptor-like (DNA-binding domain)"/>
    <property type="match status" value="2"/>
</dbReference>
<dbReference type="PROSITE" id="PS51915">
    <property type="entry name" value="ZAD"/>
    <property type="match status" value="1"/>
</dbReference>
<evidence type="ECO:0000256" key="6">
    <source>
        <dbReference type="ARBA" id="ARBA00023125"/>
    </source>
</evidence>
<dbReference type="PANTHER" id="PTHR24381">
    <property type="entry name" value="ZINC FINGER PROTEIN"/>
    <property type="match status" value="1"/>
</dbReference>
<feature type="binding site" evidence="10">
    <location>
        <position position="309"/>
    </location>
    <ligand>
        <name>Zn(2+)</name>
        <dbReference type="ChEBI" id="CHEBI:29105"/>
    </ligand>
</feature>
<proteinExistence type="predicted"/>
<evidence type="ECO:0000256" key="5">
    <source>
        <dbReference type="ARBA" id="ARBA00022833"/>
    </source>
</evidence>
<dbReference type="PROSITE" id="PS50950">
    <property type="entry name" value="ZF_THAP"/>
    <property type="match status" value="1"/>
</dbReference>
<dbReference type="InterPro" id="IPR012934">
    <property type="entry name" value="Znf_AD"/>
</dbReference>
<evidence type="ECO:0000256" key="3">
    <source>
        <dbReference type="ARBA" id="ARBA00022737"/>
    </source>
</evidence>
<evidence type="ECO:0000256" key="8">
    <source>
        <dbReference type="PROSITE-ProRule" id="PRU00042"/>
    </source>
</evidence>
<evidence type="ECO:0000256" key="9">
    <source>
        <dbReference type="PROSITE-ProRule" id="PRU00309"/>
    </source>
</evidence>
<evidence type="ECO:0000256" key="10">
    <source>
        <dbReference type="PROSITE-ProRule" id="PRU01263"/>
    </source>
</evidence>
<feature type="domain" description="THAP-type" evidence="13">
    <location>
        <begin position="1"/>
        <end position="78"/>
    </location>
</feature>
<feature type="region of interest" description="Disordered" evidence="11">
    <location>
        <begin position="145"/>
        <end position="178"/>
    </location>
</feature>
<sequence length="655" mass="74959">MCKRRSSSSNLRNHSVSYHMFPRDPILKKEWIKFCNRNDDWIPSRRSVICSDHFTAASFQLFSNIRRMLVEGAKPTLRSRYCPDVKQNVKKNKKDNVSVSKSPNSTRGQIKELASSEIIKLKNELINRSKKIKRLQGKNRYLRNKMDTLKNETSRLNEKSNIKKVKDDKAQKDENEKSPKNRLYIRNFPFAGEGVVPGMCRDKTDGANSVTDPFELILPSLCGDALLEILSRKMSEKQDETLLSTEIGLAECRTCLQALDANSVLVDLFQCWVPPWDGMESTIAEDLAKLANIEITQTDKYSKVICEPCCLKLQSACDFACIVRKNDRVLRQRYPSLPEEIDCGNRTIWPKPIQLHKNINGTIYENVMNVEIKQEVMSEDEYTNNNAMDDSRENELATLEIKIEPEELIQPMQLATTEECEAESQVDGGNLSYAADMSYTALSGHALNDTKDDIPGMINGIDSKENIPKIKEEPMCDENEDEVTPTDLSLECILCCKEFNSVSGLKAHVIAQHSYKSVKRKAANSSPEKRPKNHEFMCVTCQRKFTTSTDLMVHETCHNKSVCYACSAKFDTFEQLTRHSRRCKAIANKELHKPKTLEDVKRPVFQEPLPVNSTDRKKSKEKIRCALCKEEFSDKYYLTIHEAIHHTMNSDEFYV</sequence>
<dbReference type="Pfam" id="PF05485">
    <property type="entry name" value="THAP"/>
    <property type="match status" value="1"/>
</dbReference>
<evidence type="ECO:0000256" key="2">
    <source>
        <dbReference type="ARBA" id="ARBA00022723"/>
    </source>
</evidence>
<keyword evidence="16" id="KW-1185">Reference proteome</keyword>
<feature type="binding site" evidence="10">
    <location>
        <position position="255"/>
    </location>
    <ligand>
        <name>Zn(2+)</name>
        <dbReference type="ChEBI" id="CHEBI:29105"/>
    </ligand>
</feature>
<name>A0ABN8J0S0_9NEOP</name>
<feature type="non-terminal residue" evidence="15">
    <location>
        <position position="1"/>
    </location>
</feature>
<dbReference type="Gene3D" id="3.40.1800.20">
    <property type="match status" value="1"/>
</dbReference>
<dbReference type="InterPro" id="IPR013087">
    <property type="entry name" value="Znf_C2H2_type"/>
</dbReference>
<dbReference type="Proteomes" id="UP000837857">
    <property type="component" value="Chromosome 5"/>
</dbReference>
<keyword evidence="7" id="KW-0539">Nucleus</keyword>
<dbReference type="SMART" id="SM00355">
    <property type="entry name" value="ZnF_C2H2"/>
    <property type="match status" value="3"/>
</dbReference>
<feature type="binding site" evidence="10">
    <location>
        <position position="252"/>
    </location>
    <ligand>
        <name>Zn(2+)</name>
        <dbReference type="ChEBI" id="CHEBI:29105"/>
    </ligand>
</feature>